<evidence type="ECO:0000256" key="16">
    <source>
        <dbReference type="RuleBase" id="RU003750"/>
    </source>
</evidence>
<accession>A0A9D9EKJ4</accession>
<evidence type="ECO:0000256" key="10">
    <source>
        <dbReference type="ARBA" id="ARBA00022989"/>
    </source>
</evidence>
<dbReference type="InterPro" id="IPR004533">
    <property type="entry name" value="CDP-diaglyc--ser_O-PTrfase"/>
</dbReference>
<dbReference type="Proteomes" id="UP000810252">
    <property type="component" value="Unassembled WGS sequence"/>
</dbReference>
<dbReference type="InterPro" id="IPR048254">
    <property type="entry name" value="CDP_ALCOHOL_P_TRANSF_CS"/>
</dbReference>
<feature type="transmembrane region" description="Helical" evidence="17">
    <location>
        <begin position="155"/>
        <end position="172"/>
    </location>
</feature>
<comment type="subcellular location">
    <subcellularLocation>
        <location evidence="3">Endomembrane system</location>
    </subcellularLocation>
    <subcellularLocation>
        <location evidence="2">Membrane</location>
        <topology evidence="2">Multi-pass membrane protein</topology>
    </subcellularLocation>
</comment>
<keyword evidence="10 17" id="KW-1133">Transmembrane helix</keyword>
<evidence type="ECO:0000256" key="11">
    <source>
        <dbReference type="ARBA" id="ARBA00023098"/>
    </source>
</evidence>
<dbReference type="GO" id="GO:0003882">
    <property type="term" value="F:CDP-diacylglycerol-serine O-phosphatidyltransferase activity"/>
    <property type="evidence" value="ECO:0007669"/>
    <property type="project" value="UniProtKB-EC"/>
</dbReference>
<name>A0A9D9EKJ4_9BACT</name>
<comment type="caution">
    <text evidence="18">The sequence shown here is derived from an EMBL/GenBank/DDBJ whole genome shotgun (WGS) entry which is preliminary data.</text>
</comment>
<keyword evidence="11" id="KW-0443">Lipid metabolism</keyword>
<comment type="similarity">
    <text evidence="4 16">Belongs to the CDP-alcohol phosphatidyltransferase class-I family.</text>
</comment>
<feature type="transmembrane region" description="Helical" evidence="17">
    <location>
        <begin position="193"/>
        <end position="213"/>
    </location>
</feature>
<evidence type="ECO:0000313" key="19">
    <source>
        <dbReference type="Proteomes" id="UP000810252"/>
    </source>
</evidence>
<dbReference type="Pfam" id="PF01066">
    <property type="entry name" value="CDP-OH_P_transf"/>
    <property type="match status" value="1"/>
</dbReference>
<evidence type="ECO:0000256" key="15">
    <source>
        <dbReference type="ARBA" id="ARBA00032361"/>
    </source>
</evidence>
<keyword evidence="7" id="KW-0444">Lipid biosynthesis</keyword>
<evidence type="ECO:0000256" key="12">
    <source>
        <dbReference type="ARBA" id="ARBA00023136"/>
    </source>
</evidence>
<dbReference type="NCBIfam" id="TIGR00473">
    <property type="entry name" value="pssA"/>
    <property type="match status" value="1"/>
</dbReference>
<keyword evidence="14" id="KW-1208">Phospholipid metabolism</keyword>
<dbReference type="AlphaFoldDB" id="A0A9D9EKJ4"/>
<feature type="transmembrane region" description="Helical" evidence="17">
    <location>
        <begin position="6"/>
        <end position="27"/>
    </location>
</feature>
<dbReference type="InterPro" id="IPR043130">
    <property type="entry name" value="CDP-OH_PTrfase_TM_dom"/>
</dbReference>
<evidence type="ECO:0000256" key="5">
    <source>
        <dbReference type="ARBA" id="ARBA00013174"/>
    </source>
</evidence>
<proteinExistence type="inferred from homology"/>
<evidence type="ECO:0000256" key="2">
    <source>
        <dbReference type="ARBA" id="ARBA00004141"/>
    </source>
</evidence>
<dbReference type="Gene3D" id="1.20.120.1760">
    <property type="match status" value="1"/>
</dbReference>
<dbReference type="EC" id="2.7.8.8" evidence="5"/>
<dbReference type="GO" id="GO:0016020">
    <property type="term" value="C:membrane"/>
    <property type="evidence" value="ECO:0007669"/>
    <property type="project" value="UniProtKB-SubCell"/>
</dbReference>
<evidence type="ECO:0000256" key="4">
    <source>
        <dbReference type="ARBA" id="ARBA00010441"/>
    </source>
</evidence>
<dbReference type="GO" id="GO:0008654">
    <property type="term" value="P:phospholipid biosynthetic process"/>
    <property type="evidence" value="ECO:0007669"/>
    <property type="project" value="UniProtKB-KW"/>
</dbReference>
<keyword evidence="12 17" id="KW-0472">Membrane</keyword>
<feature type="transmembrane region" description="Helical" evidence="17">
    <location>
        <begin position="219"/>
        <end position="238"/>
    </location>
</feature>
<evidence type="ECO:0000256" key="7">
    <source>
        <dbReference type="ARBA" id="ARBA00022516"/>
    </source>
</evidence>
<dbReference type="InterPro" id="IPR000462">
    <property type="entry name" value="CDP-OH_P_trans"/>
</dbReference>
<reference evidence="18" key="2">
    <citation type="journal article" date="2021" name="PeerJ">
        <title>Extensive microbial diversity within the chicken gut microbiome revealed by metagenomics and culture.</title>
        <authorList>
            <person name="Gilroy R."/>
            <person name="Ravi A."/>
            <person name="Getino M."/>
            <person name="Pursley I."/>
            <person name="Horton D.L."/>
            <person name="Alikhan N.F."/>
            <person name="Baker D."/>
            <person name="Gharbi K."/>
            <person name="Hall N."/>
            <person name="Watson M."/>
            <person name="Adriaenssens E.M."/>
            <person name="Foster-Nyarko E."/>
            <person name="Jarju S."/>
            <person name="Secka A."/>
            <person name="Antonio M."/>
            <person name="Oren A."/>
            <person name="Chaudhuri R.R."/>
            <person name="La Ragione R."/>
            <person name="Hildebrand F."/>
            <person name="Pallen M.J."/>
        </authorList>
    </citation>
    <scope>NUCLEOTIDE SEQUENCE</scope>
    <source>
        <strain evidence="18">20514</strain>
    </source>
</reference>
<evidence type="ECO:0000256" key="6">
    <source>
        <dbReference type="ARBA" id="ARBA00017171"/>
    </source>
</evidence>
<keyword evidence="8 16" id="KW-0808">Transferase</keyword>
<sequence length="240" mass="26076">MKIVKHIPNTITSMNLLCGTIGVICALNGRPDTAFLLMLGAALCDFCDGLCARMLNAYSDMGKELDSLADLVSFGVLPAMMLRESVLLAGVSGILSYVPLLLVVFSALRLAKFNIDETQTENFRGLATPASAMLTGSFTYYVFCSPDSMMAGWPGSPVFILLATAALSALMVSRIPMFSMKFKKGVKTESPLYRMRIAFTGIFCVCVVLVSLLGLNWSMIILLTFLIYVLMNVLNALFSK</sequence>
<evidence type="ECO:0000256" key="14">
    <source>
        <dbReference type="ARBA" id="ARBA00023264"/>
    </source>
</evidence>
<reference evidence="18" key="1">
    <citation type="submission" date="2020-10" db="EMBL/GenBank/DDBJ databases">
        <authorList>
            <person name="Gilroy R."/>
        </authorList>
    </citation>
    <scope>NUCLEOTIDE SEQUENCE</scope>
    <source>
        <strain evidence="18">20514</strain>
    </source>
</reference>
<evidence type="ECO:0000256" key="3">
    <source>
        <dbReference type="ARBA" id="ARBA00004308"/>
    </source>
</evidence>
<dbReference type="EMBL" id="JADIMQ010000046">
    <property type="protein sequence ID" value="MBO8448241.1"/>
    <property type="molecule type" value="Genomic_DNA"/>
</dbReference>
<evidence type="ECO:0000256" key="8">
    <source>
        <dbReference type="ARBA" id="ARBA00022679"/>
    </source>
</evidence>
<dbReference type="PROSITE" id="PS00379">
    <property type="entry name" value="CDP_ALCOHOL_P_TRANSF"/>
    <property type="match status" value="1"/>
</dbReference>
<evidence type="ECO:0000256" key="17">
    <source>
        <dbReference type="SAM" id="Phobius"/>
    </source>
</evidence>
<evidence type="ECO:0000256" key="9">
    <source>
        <dbReference type="ARBA" id="ARBA00022692"/>
    </source>
</evidence>
<organism evidence="18 19">
    <name type="scientific">Candidatus Cryptobacteroides merdigallinarum</name>
    <dbReference type="NCBI Taxonomy" id="2840770"/>
    <lineage>
        <taxon>Bacteria</taxon>
        <taxon>Pseudomonadati</taxon>
        <taxon>Bacteroidota</taxon>
        <taxon>Bacteroidia</taxon>
        <taxon>Bacteroidales</taxon>
        <taxon>Candidatus Cryptobacteroides</taxon>
    </lineage>
</organism>
<evidence type="ECO:0000256" key="1">
    <source>
        <dbReference type="ARBA" id="ARBA00000287"/>
    </source>
</evidence>
<comment type="catalytic activity">
    <reaction evidence="1">
        <text>a CDP-1,2-diacyl-sn-glycerol + L-serine = a 1,2-diacyl-sn-glycero-3-phospho-L-serine + CMP + H(+)</text>
        <dbReference type="Rhea" id="RHEA:16913"/>
        <dbReference type="ChEBI" id="CHEBI:15378"/>
        <dbReference type="ChEBI" id="CHEBI:33384"/>
        <dbReference type="ChEBI" id="CHEBI:57262"/>
        <dbReference type="ChEBI" id="CHEBI:58332"/>
        <dbReference type="ChEBI" id="CHEBI:60377"/>
        <dbReference type="EC" id="2.7.8.8"/>
    </reaction>
</comment>
<feature type="transmembrane region" description="Helical" evidence="17">
    <location>
        <begin position="123"/>
        <end position="143"/>
    </location>
</feature>
<keyword evidence="9 17" id="KW-0812">Transmembrane</keyword>
<protein>
    <recommendedName>
        <fullName evidence="6">CDP-diacylglycerol--serine O-phosphatidyltransferase</fullName>
        <ecNumber evidence="5">2.7.8.8</ecNumber>
    </recommendedName>
    <alternativeName>
        <fullName evidence="15">Phosphatidylserine synthase</fullName>
    </alternativeName>
</protein>
<evidence type="ECO:0000313" key="18">
    <source>
        <dbReference type="EMBL" id="MBO8448241.1"/>
    </source>
</evidence>
<evidence type="ECO:0000256" key="13">
    <source>
        <dbReference type="ARBA" id="ARBA00023209"/>
    </source>
</evidence>
<feature type="transmembrane region" description="Helical" evidence="17">
    <location>
        <begin position="86"/>
        <end position="111"/>
    </location>
</feature>
<keyword evidence="13" id="KW-0594">Phospholipid biosynthesis</keyword>
<gene>
    <name evidence="18" type="primary">pssA</name>
    <name evidence="18" type="ORF">IAC29_03090</name>
</gene>
<dbReference type="GO" id="GO:0012505">
    <property type="term" value="C:endomembrane system"/>
    <property type="evidence" value="ECO:0007669"/>
    <property type="project" value="UniProtKB-SubCell"/>
</dbReference>